<protein>
    <recommendedName>
        <fullName evidence="2">DUF7718 domain-containing protein</fullName>
    </recommendedName>
</protein>
<accession>A0AAV3SRF8</accession>
<dbReference type="AlphaFoldDB" id="A0AAV3SRF8"/>
<keyword evidence="6" id="KW-1185">Reference proteome</keyword>
<organism evidence="3 5">
    <name type="scientific">Halorubrum ejinorense</name>
    <dbReference type="NCBI Taxonomy" id="425309"/>
    <lineage>
        <taxon>Archaea</taxon>
        <taxon>Methanobacteriati</taxon>
        <taxon>Methanobacteriota</taxon>
        <taxon>Stenosarchaea group</taxon>
        <taxon>Halobacteria</taxon>
        <taxon>Halobacteriales</taxon>
        <taxon>Haloferacaceae</taxon>
        <taxon>Halorubrum</taxon>
    </lineage>
</organism>
<sequence>MTENENDKKLIDEAEHRQTENPTVGTEMGYEVSLAIRRVPSGALYPDDFGVNLYIAQEGSDNIDIARVDTSHGDCHIDRLYLPQKHEQRKHDKGFQTDNPEGAVKYMTEEDRWRDWVRRYDKNHGLP</sequence>
<evidence type="ECO:0000259" key="2">
    <source>
        <dbReference type="Pfam" id="PF24839"/>
    </source>
</evidence>
<evidence type="ECO:0000313" key="4">
    <source>
        <dbReference type="EMBL" id="MEZ3168513.1"/>
    </source>
</evidence>
<evidence type="ECO:0000313" key="6">
    <source>
        <dbReference type="Proteomes" id="UP001567571"/>
    </source>
</evidence>
<reference evidence="3" key="2">
    <citation type="submission" date="2023-12" db="EMBL/GenBank/DDBJ databases">
        <authorList>
            <person name="Sun Q."/>
            <person name="Inoue M."/>
        </authorList>
    </citation>
    <scope>NUCLEOTIDE SEQUENCE</scope>
    <source>
        <strain evidence="3">JCM 14265</strain>
    </source>
</reference>
<proteinExistence type="predicted"/>
<dbReference type="InterPro" id="IPR056135">
    <property type="entry name" value="DUF7718"/>
</dbReference>
<name>A0AAV3SRF8_9EURY</name>
<evidence type="ECO:0000256" key="1">
    <source>
        <dbReference type="SAM" id="MobiDB-lite"/>
    </source>
</evidence>
<evidence type="ECO:0000313" key="5">
    <source>
        <dbReference type="Proteomes" id="UP001501425"/>
    </source>
</evidence>
<dbReference type="Proteomes" id="UP001501425">
    <property type="component" value="Unassembled WGS sequence"/>
</dbReference>
<comment type="caution">
    <text evidence="3">The sequence shown here is derived from an EMBL/GenBank/DDBJ whole genome shotgun (WGS) entry which is preliminary data.</text>
</comment>
<evidence type="ECO:0000313" key="3">
    <source>
        <dbReference type="EMBL" id="GAA0539116.1"/>
    </source>
</evidence>
<dbReference type="Pfam" id="PF24839">
    <property type="entry name" value="DUF7718"/>
    <property type="match status" value="1"/>
</dbReference>
<dbReference type="EMBL" id="JBEDNW010000009">
    <property type="protein sequence ID" value="MEZ3168513.1"/>
    <property type="molecule type" value="Genomic_DNA"/>
</dbReference>
<reference evidence="4 6" key="3">
    <citation type="submission" date="2024-06" db="EMBL/GenBank/DDBJ databases">
        <title>Halorubrum miltondacostae sp. nov., a potential PHA producer isolated from an inland solar saltern in Rio Maior, Portugal.</title>
        <authorList>
            <person name="Albuquerque L."/>
            <person name="Viver T."/>
            <person name="Barroso C."/>
            <person name="Claudino R."/>
            <person name="Galvan M."/>
            <person name="Simoes G."/>
            <person name="Lobo Da Cunha A."/>
            <person name="Egas C."/>
        </authorList>
    </citation>
    <scope>NUCLEOTIDE SEQUENCE [LARGE SCALE GENOMIC DNA]</scope>
    <source>
        <strain evidence="4 6">DSM 18646</strain>
    </source>
</reference>
<feature type="region of interest" description="Disordered" evidence="1">
    <location>
        <begin position="1"/>
        <end position="26"/>
    </location>
</feature>
<dbReference type="EMBL" id="BAAADQ010000004">
    <property type="protein sequence ID" value="GAA0539116.1"/>
    <property type="molecule type" value="Genomic_DNA"/>
</dbReference>
<feature type="compositionally biased region" description="Basic and acidic residues" evidence="1">
    <location>
        <begin position="1"/>
        <end position="19"/>
    </location>
</feature>
<dbReference type="Proteomes" id="UP001567571">
    <property type="component" value="Unassembled WGS sequence"/>
</dbReference>
<dbReference type="RefSeq" id="WP_343777604.1">
    <property type="nucleotide sequence ID" value="NZ_BAAADQ010000004.1"/>
</dbReference>
<reference evidence="3" key="1">
    <citation type="journal article" date="2014" name="Int. J. Syst. Evol. Microbiol.">
        <title>Complete genome sequence of Corynebacterium casei LMG S-19264T (=DSM 44701T), isolated from a smear-ripened cheese.</title>
        <authorList>
            <consortium name="US DOE Joint Genome Institute (JGI-PGF)"/>
            <person name="Walter F."/>
            <person name="Albersmeier A."/>
            <person name="Kalinowski J."/>
            <person name="Ruckert C."/>
        </authorList>
    </citation>
    <scope>NUCLEOTIDE SEQUENCE</scope>
    <source>
        <strain evidence="3">JCM 14265</strain>
    </source>
</reference>
<feature type="domain" description="DUF7718" evidence="2">
    <location>
        <begin position="48"/>
        <end position="125"/>
    </location>
</feature>
<gene>
    <name evidence="4" type="ORF">ABNG02_14405</name>
    <name evidence="3" type="ORF">GCM10008994_12860</name>
</gene>